<evidence type="ECO:0000313" key="1">
    <source>
        <dbReference type="EMBL" id="NYG57690.1"/>
    </source>
</evidence>
<name>A0A7Y9UVK6_9ACTN</name>
<evidence type="ECO:0000313" key="2">
    <source>
        <dbReference type="Proteomes" id="UP000540656"/>
    </source>
</evidence>
<protein>
    <submittedName>
        <fullName evidence="1">Uncharacterized protein</fullName>
    </submittedName>
</protein>
<dbReference type="Proteomes" id="UP000540656">
    <property type="component" value="Unassembled WGS sequence"/>
</dbReference>
<accession>A0A7Y9UVK6</accession>
<gene>
    <name evidence="1" type="ORF">BJ980_000613</name>
</gene>
<dbReference type="AlphaFoldDB" id="A0A7Y9UVK6"/>
<reference evidence="1 2" key="1">
    <citation type="submission" date="2020-07" db="EMBL/GenBank/DDBJ databases">
        <title>Sequencing the genomes of 1000 actinobacteria strains.</title>
        <authorList>
            <person name="Klenk H.-P."/>
        </authorList>
    </citation>
    <scope>NUCLEOTIDE SEQUENCE [LARGE SCALE GENOMIC DNA]</scope>
    <source>
        <strain evidence="1 2">DSM 23819</strain>
    </source>
</reference>
<keyword evidence="2" id="KW-1185">Reference proteome</keyword>
<comment type="caution">
    <text evidence="1">The sequence shown here is derived from an EMBL/GenBank/DDBJ whole genome shotgun (WGS) entry which is preliminary data.</text>
</comment>
<organism evidence="1 2">
    <name type="scientific">Nocardioides daedukensis</name>
    <dbReference type="NCBI Taxonomy" id="634462"/>
    <lineage>
        <taxon>Bacteria</taxon>
        <taxon>Bacillati</taxon>
        <taxon>Actinomycetota</taxon>
        <taxon>Actinomycetes</taxon>
        <taxon>Propionibacteriales</taxon>
        <taxon>Nocardioidaceae</taxon>
        <taxon>Nocardioides</taxon>
    </lineage>
</organism>
<dbReference type="EMBL" id="JACCAA010000001">
    <property type="protein sequence ID" value="NYG57690.1"/>
    <property type="molecule type" value="Genomic_DNA"/>
</dbReference>
<proteinExistence type="predicted"/>
<sequence length="31" mass="3117">MCAAICGGVALVYGIAALVPEGEPVKVKIED</sequence>